<comment type="caution">
    <text evidence="2">The sequence shown here is derived from an EMBL/GenBank/DDBJ whole genome shotgun (WGS) entry which is preliminary data.</text>
</comment>
<dbReference type="SUPFAM" id="SSF88713">
    <property type="entry name" value="Glycoside hydrolase/deacetylase"/>
    <property type="match status" value="1"/>
</dbReference>
<evidence type="ECO:0000313" key="2">
    <source>
        <dbReference type="EMBL" id="TVM19986.1"/>
    </source>
</evidence>
<evidence type="ECO:0000313" key="3">
    <source>
        <dbReference type="Proteomes" id="UP000448292"/>
    </source>
</evidence>
<dbReference type="GO" id="GO:0005975">
    <property type="term" value="P:carbohydrate metabolic process"/>
    <property type="evidence" value="ECO:0007669"/>
    <property type="project" value="InterPro"/>
</dbReference>
<dbReference type="AlphaFoldDB" id="A0A7M3MKU9"/>
<dbReference type="OrthoDB" id="5417728at2"/>
<dbReference type="Proteomes" id="UP000448292">
    <property type="component" value="Unassembled WGS sequence"/>
</dbReference>
<dbReference type="InterPro" id="IPR011330">
    <property type="entry name" value="Glyco_hydro/deAcase_b/a-brl"/>
</dbReference>
<feature type="region of interest" description="Disordered" evidence="1">
    <location>
        <begin position="112"/>
        <end position="143"/>
    </location>
</feature>
<protein>
    <submittedName>
        <fullName evidence="2">Polysaccharide deacetylase</fullName>
    </submittedName>
</protein>
<proteinExistence type="predicted"/>
<reference evidence="2 3" key="1">
    <citation type="submission" date="2018-06" db="EMBL/GenBank/DDBJ databases">
        <title>Complete genome of Desulfovibrio indonesiensis P37SLT.</title>
        <authorList>
            <person name="Crispim J.S."/>
            <person name="Vidigal P.M.P."/>
            <person name="Silva L.C.F."/>
            <person name="Laguardia C.N."/>
            <person name="Araujo L.C."/>
            <person name="Dias R.S."/>
            <person name="Sousa M.P."/>
            <person name="Paula S.O."/>
            <person name="Silva C."/>
        </authorList>
    </citation>
    <scope>NUCLEOTIDE SEQUENCE [LARGE SCALE GENOMIC DNA]</scope>
    <source>
        <strain evidence="2 3">P37SLT</strain>
    </source>
</reference>
<organism evidence="2 3">
    <name type="scientific">Oceanidesulfovibrio indonesiensis</name>
    <dbReference type="NCBI Taxonomy" id="54767"/>
    <lineage>
        <taxon>Bacteria</taxon>
        <taxon>Pseudomonadati</taxon>
        <taxon>Thermodesulfobacteriota</taxon>
        <taxon>Desulfovibrionia</taxon>
        <taxon>Desulfovibrionales</taxon>
        <taxon>Desulfovibrionaceae</taxon>
        <taxon>Oceanidesulfovibrio</taxon>
    </lineage>
</organism>
<dbReference type="Gene3D" id="3.20.20.370">
    <property type="entry name" value="Glycoside hydrolase/deacetylase"/>
    <property type="match status" value="1"/>
</dbReference>
<evidence type="ECO:0000256" key="1">
    <source>
        <dbReference type="SAM" id="MobiDB-lite"/>
    </source>
</evidence>
<name>A0A7M3MKU9_9BACT</name>
<accession>A0A7M3MKU9</accession>
<sequence>MIVKHEPSPLWLRAWDRDRLAERIEDAVRRGLAGWPLDSGPQLFFRADDVAAPGERCDRMFRIFHDRGAPLDAAVTPAWISSPRAAGLLKLASGPARVDFHVHGWRHVNHETAEPGEPLVSGGKPPKKCEFGPSRPRKAKQRDLETARSRMTGLFGDAFLPVFTPPWNRCDAETLELLADLDFIAVSRDGGALPAAPPTLAEFPVLVDLHTRREDDPDAGMDALLDELAAGLRLPVCGVMIHHQRMNEAAAVFLETLLTALADFQEVRLAGLRSIPGR</sequence>
<gene>
    <name evidence="2" type="ORF">DPQ33_01805</name>
</gene>
<dbReference type="EMBL" id="QMIE01000001">
    <property type="protein sequence ID" value="TVM19986.1"/>
    <property type="molecule type" value="Genomic_DNA"/>
</dbReference>
<dbReference type="RefSeq" id="WP_144301448.1">
    <property type="nucleotide sequence ID" value="NZ_QMIE01000001.1"/>
</dbReference>
<keyword evidence="3" id="KW-1185">Reference proteome</keyword>